<dbReference type="Proteomes" id="UP001154322">
    <property type="component" value="Unassembled WGS sequence"/>
</dbReference>
<evidence type="ECO:0000256" key="1">
    <source>
        <dbReference type="SAM" id="MobiDB-lite"/>
    </source>
</evidence>
<dbReference type="Pfam" id="PF04233">
    <property type="entry name" value="Phage_Mu_F"/>
    <property type="match status" value="1"/>
</dbReference>
<organism evidence="3 4">
    <name type="scientific">Paenibacillus melissococcoides</name>
    <dbReference type="NCBI Taxonomy" id="2912268"/>
    <lineage>
        <taxon>Bacteria</taxon>
        <taxon>Bacillati</taxon>
        <taxon>Bacillota</taxon>
        <taxon>Bacilli</taxon>
        <taxon>Bacillales</taxon>
        <taxon>Paenibacillaceae</taxon>
        <taxon>Paenibacillus</taxon>
    </lineage>
</organism>
<dbReference type="NCBIfam" id="TIGR01641">
    <property type="entry name" value="phageSPP1_gp7"/>
    <property type="match status" value="1"/>
</dbReference>
<protein>
    <submittedName>
        <fullName evidence="3">Minor capsid protein</fullName>
    </submittedName>
</protein>
<feature type="domain" description="Phage head morphogenesis" evidence="2">
    <location>
        <begin position="58"/>
        <end position="173"/>
    </location>
</feature>
<keyword evidence="4" id="KW-1185">Reference proteome</keyword>
<name>A0ABN8UFE0_9BACL</name>
<feature type="region of interest" description="Disordered" evidence="1">
    <location>
        <begin position="205"/>
        <end position="245"/>
    </location>
</feature>
<gene>
    <name evidence="3" type="ORF">WJ0W_007086</name>
</gene>
<dbReference type="RefSeq" id="WP_261948979.1">
    <property type="nucleotide sequence ID" value="NZ_AP031286.1"/>
</dbReference>
<dbReference type="EMBL" id="CALYLO010000021">
    <property type="protein sequence ID" value="CAH8249900.1"/>
    <property type="molecule type" value="Genomic_DNA"/>
</dbReference>
<dbReference type="InterPro" id="IPR006528">
    <property type="entry name" value="Phage_head_morphogenesis_dom"/>
</dbReference>
<reference evidence="3" key="1">
    <citation type="submission" date="2022-06" db="EMBL/GenBank/DDBJ databases">
        <authorList>
            <person name="Dietemann V."/>
            <person name="Ory F."/>
            <person name="Dainat B."/>
            <person name="Oberhansli S."/>
        </authorList>
    </citation>
    <scope>NUCLEOTIDE SEQUENCE</scope>
    <source>
        <strain evidence="3">Ena-SAMPLE-TAB-26-04-2022-14:26:32:270-5432</strain>
    </source>
</reference>
<comment type="caution">
    <text evidence="3">The sequence shown here is derived from an EMBL/GenBank/DDBJ whole genome shotgun (WGS) entry which is preliminary data.</text>
</comment>
<evidence type="ECO:0000313" key="4">
    <source>
        <dbReference type="Proteomes" id="UP001154322"/>
    </source>
</evidence>
<evidence type="ECO:0000259" key="2">
    <source>
        <dbReference type="Pfam" id="PF04233"/>
    </source>
</evidence>
<evidence type="ECO:0000313" key="3">
    <source>
        <dbReference type="EMBL" id="CAH8249900.1"/>
    </source>
</evidence>
<proteinExistence type="predicted"/>
<sequence>MREWIELLATPGFVFEEAVSFFGDKLPIKQSEFYQLAEEYRAQAFTISGYSKIQILRKFHEELLKAIEEGTTLEKFRDQMNDWLERRGYEGITNFQADNIFRTNVQTAYQVGHWKQMTAPETLRLRPYWQYDAVQDKRTRPSHLAMHGRVFRADDPIWNTWYPPNGFRCRCTVRTLSERQVRERGLKVETEPPVSAQVKGQHVNILPDPSFSTNPAKHAFNPDVSSYPKSLKKAFENREKRKSKE</sequence>
<accession>A0ABN8UFE0</accession>